<accession>A0A563UHW2</accession>
<dbReference type="EMBL" id="VOEJ01000001">
    <property type="protein sequence ID" value="TWR30955.1"/>
    <property type="molecule type" value="Genomic_DNA"/>
</dbReference>
<dbReference type="AlphaFoldDB" id="A0A563UHW2"/>
<sequence>MKTQYYILLSLKTPAGFEYFGQFELGNDKDAANTLFINLEGDPEPDGRAVLHIDQMETVDALPVKINTKCCTLDELASNIKIIARETFRLKNLRNLDE</sequence>
<dbReference type="RefSeq" id="WP_146379852.1">
    <property type="nucleotide sequence ID" value="NZ_VOEJ01000001.1"/>
</dbReference>
<keyword evidence="2" id="KW-1185">Reference proteome</keyword>
<comment type="caution">
    <text evidence="1">The sequence shown here is derived from an EMBL/GenBank/DDBJ whole genome shotgun (WGS) entry which is preliminary data.</text>
</comment>
<gene>
    <name evidence="1" type="ORF">FPZ43_00280</name>
</gene>
<dbReference type="OrthoDB" id="676292at2"/>
<protein>
    <submittedName>
        <fullName evidence="1">Uncharacterized protein</fullName>
    </submittedName>
</protein>
<proteinExistence type="predicted"/>
<evidence type="ECO:0000313" key="1">
    <source>
        <dbReference type="EMBL" id="TWR30955.1"/>
    </source>
</evidence>
<name>A0A563UHW2_9SPHI</name>
<dbReference type="Proteomes" id="UP000320042">
    <property type="component" value="Unassembled WGS sequence"/>
</dbReference>
<evidence type="ECO:0000313" key="2">
    <source>
        <dbReference type="Proteomes" id="UP000320042"/>
    </source>
</evidence>
<reference evidence="1 2" key="1">
    <citation type="submission" date="2019-07" db="EMBL/GenBank/DDBJ databases">
        <authorList>
            <person name="Kim J."/>
        </authorList>
    </citation>
    <scope>NUCLEOTIDE SEQUENCE [LARGE SCALE GENOMIC DNA]</scope>
    <source>
        <strain evidence="2">dk17</strain>
    </source>
</reference>
<organism evidence="1 2">
    <name type="scientific">Mucilaginibacter pallidiroseus</name>
    <dbReference type="NCBI Taxonomy" id="2599295"/>
    <lineage>
        <taxon>Bacteria</taxon>
        <taxon>Pseudomonadati</taxon>
        <taxon>Bacteroidota</taxon>
        <taxon>Sphingobacteriia</taxon>
        <taxon>Sphingobacteriales</taxon>
        <taxon>Sphingobacteriaceae</taxon>
        <taxon>Mucilaginibacter</taxon>
    </lineage>
</organism>